<evidence type="ECO:0000313" key="2">
    <source>
        <dbReference type="RefSeq" id="XP_035541073.1"/>
    </source>
</evidence>
<reference evidence="2 3" key="1">
    <citation type="submission" date="2025-04" db="UniProtKB">
        <authorList>
            <consortium name="RefSeq"/>
        </authorList>
    </citation>
    <scope>IDENTIFICATION</scope>
    <source>
        <tissue evidence="2 3">Leaves</tissue>
    </source>
</reference>
<gene>
    <name evidence="2 3" type="primary">LOC109015196</name>
</gene>
<dbReference type="GeneID" id="109015196"/>
<name>A0A6P9E9N6_JUGRE</name>
<evidence type="ECO:0000313" key="1">
    <source>
        <dbReference type="Proteomes" id="UP000235220"/>
    </source>
</evidence>
<accession>A0A6P9E9N6</accession>
<evidence type="ECO:0000313" key="3">
    <source>
        <dbReference type="RefSeq" id="XP_035541074.1"/>
    </source>
</evidence>
<protein>
    <submittedName>
        <fullName evidence="2 3">Uncharacterized protein LOC109015196 isoform X2</fullName>
    </submittedName>
</protein>
<keyword evidence="1" id="KW-1185">Reference proteome</keyword>
<dbReference type="AlphaFoldDB" id="A0A6P9E9N6"/>
<proteinExistence type="predicted"/>
<dbReference type="RefSeq" id="XP_035541073.1">
    <property type="nucleotide sequence ID" value="XM_035685180.1"/>
</dbReference>
<sequence length="97" mass="11419">MHSQNANQVTSLKFVARGDFLLTVSADKSYIGRVFWSCSWSIVCNIIWMERPCLEEVLLSAFDMERRRRWLISGMLVPRKTSTSRKLRGWFHAFFSK</sequence>
<dbReference type="Proteomes" id="UP000235220">
    <property type="component" value="Chromosome 14"/>
</dbReference>
<organism evidence="1 2">
    <name type="scientific">Juglans regia</name>
    <name type="common">English walnut</name>
    <dbReference type="NCBI Taxonomy" id="51240"/>
    <lineage>
        <taxon>Eukaryota</taxon>
        <taxon>Viridiplantae</taxon>
        <taxon>Streptophyta</taxon>
        <taxon>Embryophyta</taxon>
        <taxon>Tracheophyta</taxon>
        <taxon>Spermatophyta</taxon>
        <taxon>Magnoliopsida</taxon>
        <taxon>eudicotyledons</taxon>
        <taxon>Gunneridae</taxon>
        <taxon>Pentapetalae</taxon>
        <taxon>rosids</taxon>
        <taxon>fabids</taxon>
        <taxon>Fagales</taxon>
        <taxon>Juglandaceae</taxon>
        <taxon>Juglans</taxon>
    </lineage>
</organism>
<dbReference type="RefSeq" id="XP_035541074.1">
    <property type="nucleotide sequence ID" value="XM_035685181.1"/>
</dbReference>